<dbReference type="EMBL" id="CP013050">
    <property type="protein sequence ID" value="ALM75825.1"/>
    <property type="molecule type" value="Genomic_DNA"/>
</dbReference>
<organism evidence="1 2">
    <name type="scientific">Thermococcus barophilus</name>
    <dbReference type="NCBI Taxonomy" id="55802"/>
    <lineage>
        <taxon>Archaea</taxon>
        <taxon>Methanobacteriati</taxon>
        <taxon>Methanobacteriota</taxon>
        <taxon>Thermococci</taxon>
        <taxon>Thermococcales</taxon>
        <taxon>Thermococcaceae</taxon>
        <taxon>Thermococcus</taxon>
    </lineage>
</organism>
<sequence>MNFKELEEKAVKFRDERLWRKYHTPKNLAISITVEVGELLEHFQWDTNEEILEKVKNPKIKEEIGDEIADIIIYLTLLAHELGIDLDEAVERKREIKRNQRAL</sequence>
<dbReference type="PIRSF" id="PIRSF029826">
    <property type="entry name" value="UCP029826_pph"/>
    <property type="match status" value="1"/>
</dbReference>
<evidence type="ECO:0000313" key="2">
    <source>
        <dbReference type="Proteomes" id="UP000066042"/>
    </source>
</evidence>
<dbReference type="CDD" id="cd11537">
    <property type="entry name" value="NTP-PPase_RS21-C6_like"/>
    <property type="match status" value="1"/>
</dbReference>
<dbReference type="PANTHER" id="PTHR46523">
    <property type="entry name" value="DCTP PYROPHOSPHATASE 1"/>
    <property type="match status" value="1"/>
</dbReference>
<dbReference type="STRING" id="55802.TBCH5v1_1920"/>
<dbReference type="GO" id="GO:0042262">
    <property type="term" value="P:DNA protection"/>
    <property type="evidence" value="ECO:0007669"/>
    <property type="project" value="TreeGrafter"/>
</dbReference>
<dbReference type="SUPFAM" id="SSF101386">
    <property type="entry name" value="all-alpha NTP pyrophosphatases"/>
    <property type="match status" value="1"/>
</dbReference>
<accession>A0A0S1XDI4</accession>
<dbReference type="PANTHER" id="PTHR46523:SF1">
    <property type="entry name" value="DCTP PYROPHOSPHATASE 1"/>
    <property type="match status" value="1"/>
</dbReference>
<dbReference type="Gene3D" id="1.10.287.1080">
    <property type="entry name" value="MazG-like"/>
    <property type="match status" value="1"/>
</dbReference>
<protein>
    <recommendedName>
        <fullName evidence="3">Nucleotide pyrophosphohydrolase</fullName>
    </recommendedName>
</protein>
<gene>
    <name evidence="1" type="ORF">TBCH5v1_1920</name>
</gene>
<evidence type="ECO:0008006" key="3">
    <source>
        <dbReference type="Google" id="ProtNLM"/>
    </source>
</evidence>
<dbReference type="InterPro" id="IPR025984">
    <property type="entry name" value="DCTPP"/>
</dbReference>
<dbReference type="Proteomes" id="UP000066042">
    <property type="component" value="Chromosome"/>
</dbReference>
<dbReference type="GeneID" id="26137154"/>
<proteinExistence type="predicted"/>
<dbReference type="GO" id="GO:0005829">
    <property type="term" value="C:cytosol"/>
    <property type="evidence" value="ECO:0007669"/>
    <property type="project" value="TreeGrafter"/>
</dbReference>
<name>A0A0S1XDI4_THEBA</name>
<dbReference type="InterPro" id="IPR052555">
    <property type="entry name" value="dCTP_Pyrophosphatase"/>
</dbReference>
<dbReference type="PATRIC" id="fig|55802.8.peg.1903"/>
<evidence type="ECO:0000313" key="1">
    <source>
        <dbReference type="EMBL" id="ALM75825.1"/>
    </source>
</evidence>
<dbReference type="GO" id="GO:0006253">
    <property type="term" value="P:dCTP catabolic process"/>
    <property type="evidence" value="ECO:0007669"/>
    <property type="project" value="TreeGrafter"/>
</dbReference>
<dbReference type="Pfam" id="PF12643">
    <property type="entry name" value="MazG-like"/>
    <property type="match status" value="1"/>
</dbReference>
<dbReference type="AlphaFoldDB" id="A0A0S1XDI4"/>
<reference evidence="1 2" key="1">
    <citation type="journal article" date="2016" name="Genome Announc.">
        <title>Complete genome sequence of the hyperthermophilic and piezophilic archaeon Thermococcus barophilus Ch5, capable of growth at the expense of hydrogenogenesis from carbon monoxide and formate.</title>
        <authorList>
            <person name="Oger P."/>
            <person name="Sokolova T.G."/>
            <person name="Kozhevnikova D.A."/>
            <person name="Taranov E.A."/>
            <person name="Vannier P."/>
            <person name="Lee H.S."/>
            <person name="Kwon K.K."/>
            <person name="Kang S.G."/>
            <person name="Lee J.H."/>
            <person name="Bonch-Osmolovskaya E.A."/>
            <person name="Lebedinsky A.V."/>
        </authorList>
    </citation>
    <scope>NUCLEOTIDE SEQUENCE [LARGE SCALE GENOMIC DNA]</scope>
    <source>
        <strain evidence="2">Ch5</strain>
    </source>
</reference>
<dbReference type="RefSeq" id="WP_056934348.1">
    <property type="nucleotide sequence ID" value="NZ_CP013050.1"/>
</dbReference>
<dbReference type="GO" id="GO:0047840">
    <property type="term" value="F:dCTP diphosphatase activity"/>
    <property type="evidence" value="ECO:0007669"/>
    <property type="project" value="TreeGrafter"/>
</dbReference>